<dbReference type="HOGENOM" id="CLU_216890_0_0_10"/>
<dbReference type="AlphaFoldDB" id="F3QUG0"/>
<proteinExistence type="predicted"/>
<gene>
    <name evidence="1" type="ORF">HMPREF9442_01831</name>
</gene>
<name>F3QUG0_9BACT</name>
<comment type="caution">
    <text evidence="1">The sequence shown here is derived from an EMBL/GenBank/DDBJ whole genome shotgun (WGS) entry which is preliminary data.</text>
</comment>
<keyword evidence="2" id="KW-1185">Reference proteome</keyword>
<dbReference type="STRING" id="762982.HMPREF9442_01831"/>
<sequence length="47" mass="5428">MKNRSAEIEFPFGTGLFTVFCSERKLKDGFSVFHLIILYMSGCWHAL</sequence>
<protein>
    <submittedName>
        <fullName evidence="1">Uncharacterized protein</fullName>
    </submittedName>
</protein>
<organism evidence="1 2">
    <name type="scientific">Paraprevotella xylaniphila YIT 11841</name>
    <dbReference type="NCBI Taxonomy" id="762982"/>
    <lineage>
        <taxon>Bacteria</taxon>
        <taxon>Pseudomonadati</taxon>
        <taxon>Bacteroidota</taxon>
        <taxon>Bacteroidia</taxon>
        <taxon>Bacteroidales</taxon>
        <taxon>Prevotellaceae</taxon>
        <taxon>Paraprevotella</taxon>
    </lineage>
</organism>
<accession>F3QUG0</accession>
<dbReference type="Proteomes" id="UP000005546">
    <property type="component" value="Unassembled WGS sequence"/>
</dbReference>
<evidence type="ECO:0000313" key="1">
    <source>
        <dbReference type="EMBL" id="EGG53975.1"/>
    </source>
</evidence>
<dbReference type="EMBL" id="AFBR01000049">
    <property type="protein sequence ID" value="EGG53975.1"/>
    <property type="molecule type" value="Genomic_DNA"/>
</dbReference>
<evidence type="ECO:0000313" key="2">
    <source>
        <dbReference type="Proteomes" id="UP000005546"/>
    </source>
</evidence>
<reference evidence="1 2" key="1">
    <citation type="submission" date="2011-02" db="EMBL/GenBank/DDBJ databases">
        <authorList>
            <person name="Weinstock G."/>
            <person name="Sodergren E."/>
            <person name="Clifton S."/>
            <person name="Fulton L."/>
            <person name="Fulton B."/>
            <person name="Courtney L."/>
            <person name="Fronick C."/>
            <person name="Harrison M."/>
            <person name="Strong C."/>
            <person name="Farmer C."/>
            <person name="Delahaunty K."/>
            <person name="Markovic C."/>
            <person name="Hall O."/>
            <person name="Minx P."/>
            <person name="Tomlinson C."/>
            <person name="Mitreva M."/>
            <person name="Hou S."/>
            <person name="Chen J."/>
            <person name="Wollam A."/>
            <person name="Pepin K.H."/>
            <person name="Johnson M."/>
            <person name="Bhonagiri V."/>
            <person name="Zhang X."/>
            <person name="Suruliraj S."/>
            <person name="Warren W."/>
            <person name="Chinwalla A."/>
            <person name="Mardis E.R."/>
            <person name="Wilson R.K."/>
        </authorList>
    </citation>
    <scope>NUCLEOTIDE SEQUENCE [LARGE SCALE GENOMIC DNA]</scope>
    <source>
        <strain evidence="1 2">YIT 11841</strain>
    </source>
</reference>